<proteinExistence type="predicted"/>
<reference evidence="2" key="1">
    <citation type="journal article" date="2019" name="Int. J. Syst. Evol. Microbiol.">
        <title>The Global Catalogue of Microorganisms (GCM) 10K type strain sequencing project: providing services to taxonomists for standard genome sequencing and annotation.</title>
        <authorList>
            <consortium name="The Broad Institute Genomics Platform"/>
            <consortium name="The Broad Institute Genome Sequencing Center for Infectious Disease"/>
            <person name="Wu L."/>
            <person name="Ma J."/>
        </authorList>
    </citation>
    <scope>NUCLEOTIDE SEQUENCE [LARGE SCALE GENOMIC DNA]</scope>
    <source>
        <strain evidence="2">NBRC 110140</strain>
    </source>
</reference>
<comment type="caution">
    <text evidence="1">The sequence shown here is derived from an EMBL/GenBank/DDBJ whole genome shotgun (WGS) entry which is preliminary data.</text>
</comment>
<keyword evidence="2" id="KW-1185">Reference proteome</keyword>
<gene>
    <name evidence="1" type="ORF">GCM10007939_18270</name>
</gene>
<evidence type="ECO:0000313" key="2">
    <source>
        <dbReference type="Proteomes" id="UP001156694"/>
    </source>
</evidence>
<accession>A0ABQ5VW60</accession>
<sequence length="305" mass="34523">MVIDRLNIYVLGQDLDIATRKPQHFYGQVSRAFQGVGFRVSFLESTAQNLRASYRSDSYCIFHRHPPHHPHALEARPAAFGPYWALDSTAEIAQKTAYRAKFNPNSIQIGAARDLFDRMCEKQGVVEGPCVPNAGFVLVALQGVLSRRRSWQSMAPIQMIEQVIAHEKRRDIKIKLHPNETYSPAEMAAIEALCDGARVSVTQADLDGLLRGCAYTVSMNSSVSFKGLLHRKPGILFGDAEFHHVFHSTRIAEIGACFEQVLTHEVEFEKYLFWYLRRQHVRNFKAHAQSDIINRCRALGWKIGG</sequence>
<protein>
    <recommendedName>
        <fullName evidence="3">Capsule polysaccharide biosynthesis protein</fullName>
    </recommendedName>
</protein>
<organism evidence="1 2">
    <name type="scientific">Amylibacter marinus</name>
    <dbReference type="NCBI Taxonomy" id="1475483"/>
    <lineage>
        <taxon>Bacteria</taxon>
        <taxon>Pseudomonadati</taxon>
        <taxon>Pseudomonadota</taxon>
        <taxon>Alphaproteobacteria</taxon>
        <taxon>Rhodobacterales</taxon>
        <taxon>Paracoccaceae</taxon>
        <taxon>Amylibacter</taxon>
    </lineage>
</organism>
<evidence type="ECO:0000313" key="1">
    <source>
        <dbReference type="EMBL" id="GLQ35544.1"/>
    </source>
</evidence>
<name>A0ABQ5VW60_9RHOB</name>
<evidence type="ECO:0008006" key="3">
    <source>
        <dbReference type="Google" id="ProtNLM"/>
    </source>
</evidence>
<dbReference type="Proteomes" id="UP001156694">
    <property type="component" value="Unassembled WGS sequence"/>
</dbReference>
<dbReference type="EMBL" id="BSNN01000004">
    <property type="protein sequence ID" value="GLQ35544.1"/>
    <property type="molecule type" value="Genomic_DNA"/>
</dbReference>